<dbReference type="EMBL" id="BGPR01001303">
    <property type="protein sequence ID" value="GBM50557.1"/>
    <property type="molecule type" value="Genomic_DNA"/>
</dbReference>
<evidence type="ECO:0000313" key="3">
    <source>
        <dbReference type="Proteomes" id="UP000499080"/>
    </source>
</evidence>
<organism evidence="2 3">
    <name type="scientific">Araneus ventricosus</name>
    <name type="common">Orbweaver spider</name>
    <name type="synonym">Epeira ventricosa</name>
    <dbReference type="NCBI Taxonomy" id="182803"/>
    <lineage>
        <taxon>Eukaryota</taxon>
        <taxon>Metazoa</taxon>
        <taxon>Ecdysozoa</taxon>
        <taxon>Arthropoda</taxon>
        <taxon>Chelicerata</taxon>
        <taxon>Arachnida</taxon>
        <taxon>Araneae</taxon>
        <taxon>Araneomorphae</taxon>
        <taxon>Entelegynae</taxon>
        <taxon>Araneoidea</taxon>
        <taxon>Araneidae</taxon>
        <taxon>Araneus</taxon>
    </lineage>
</organism>
<comment type="caution">
    <text evidence="2">The sequence shown here is derived from an EMBL/GenBank/DDBJ whole genome shotgun (WGS) entry which is preliminary data.</text>
</comment>
<reference evidence="2 3" key="1">
    <citation type="journal article" date="2019" name="Sci. Rep.">
        <title>Orb-weaving spider Araneus ventricosus genome elucidates the spidroin gene catalogue.</title>
        <authorList>
            <person name="Kono N."/>
            <person name="Nakamura H."/>
            <person name="Ohtoshi R."/>
            <person name="Moran D.A.P."/>
            <person name="Shinohara A."/>
            <person name="Yoshida Y."/>
            <person name="Fujiwara M."/>
            <person name="Mori M."/>
            <person name="Tomita M."/>
            <person name="Arakawa K."/>
        </authorList>
    </citation>
    <scope>NUCLEOTIDE SEQUENCE [LARGE SCALE GENOMIC DNA]</scope>
</reference>
<gene>
    <name evidence="2" type="ORF">AVEN_1942_1</name>
</gene>
<sequence length="84" mass="9356">MCKAGQSRPCELDSSGRQCEKPMRIGKSGVGRLKNVLQRFPARGPWMAGRRSHEPKSGVKKVKVPSNEGYFLIGLSCDDYKIVF</sequence>
<dbReference type="Proteomes" id="UP000499080">
    <property type="component" value="Unassembled WGS sequence"/>
</dbReference>
<evidence type="ECO:0000313" key="2">
    <source>
        <dbReference type="EMBL" id="GBM50557.1"/>
    </source>
</evidence>
<feature type="region of interest" description="Disordered" evidence="1">
    <location>
        <begin position="1"/>
        <end position="23"/>
    </location>
</feature>
<accession>A0A4Y2GBI9</accession>
<name>A0A4Y2GBI9_ARAVE</name>
<protein>
    <submittedName>
        <fullName evidence="2">Uncharacterized protein</fullName>
    </submittedName>
</protein>
<evidence type="ECO:0000256" key="1">
    <source>
        <dbReference type="SAM" id="MobiDB-lite"/>
    </source>
</evidence>
<dbReference type="AlphaFoldDB" id="A0A4Y2GBI9"/>
<keyword evidence="3" id="KW-1185">Reference proteome</keyword>
<proteinExistence type="predicted"/>